<evidence type="ECO:0000313" key="3">
    <source>
        <dbReference type="Proteomes" id="UP000542674"/>
    </source>
</evidence>
<dbReference type="InterPro" id="IPR002937">
    <property type="entry name" value="Amino_oxidase"/>
</dbReference>
<comment type="caution">
    <text evidence="2">The sequence shown here is derived from an EMBL/GenBank/DDBJ whole genome shotgun (WGS) entry which is preliminary data.</text>
</comment>
<feature type="domain" description="Amine oxidase" evidence="1">
    <location>
        <begin position="100"/>
        <end position="269"/>
    </location>
</feature>
<gene>
    <name evidence="2" type="ORF">F4559_004941</name>
</gene>
<evidence type="ECO:0000259" key="1">
    <source>
        <dbReference type="Pfam" id="PF01593"/>
    </source>
</evidence>
<dbReference type="GO" id="GO:0016491">
    <property type="term" value="F:oxidoreductase activity"/>
    <property type="evidence" value="ECO:0007669"/>
    <property type="project" value="InterPro"/>
</dbReference>
<sequence length="310" mass="33124">MRVVVVGAGIAGVACARALADSGVVVRVLERGRVVGGRMATRRYDGRRADIGAGYFTVSDARFAAVVARWRDAGLAREWTDTLTVHSPSGWSTTAEPMRWAAPGGLRSLVVDLARGLDVRVESEVEWVEPGPRVDGARTDAVVLAMPGPQALRVLDPRSRAVRAAAEGQGWQPSLVATLRFPKRTWDFPGVFVNGNPVLRAIFDDGSRRGDNAPVLVAHTVAAFAEGFVADPTDAADDIEAAVRELIDLPPATSRAVHRWTYAIPGTPNPAPFFFGEEMIGIAGDAWGLPRVETAWLSGTLLAEALLTQV</sequence>
<dbReference type="RefSeq" id="WP_184672410.1">
    <property type="nucleotide sequence ID" value="NZ_BAABAI010000007.1"/>
</dbReference>
<proteinExistence type="predicted"/>
<dbReference type="Gene3D" id="3.90.660.10">
    <property type="match status" value="1"/>
</dbReference>
<organism evidence="2 3">
    <name type="scientific">Saccharothrix violaceirubra</name>
    <dbReference type="NCBI Taxonomy" id="413306"/>
    <lineage>
        <taxon>Bacteria</taxon>
        <taxon>Bacillati</taxon>
        <taxon>Actinomycetota</taxon>
        <taxon>Actinomycetes</taxon>
        <taxon>Pseudonocardiales</taxon>
        <taxon>Pseudonocardiaceae</taxon>
        <taxon>Saccharothrix</taxon>
    </lineage>
</organism>
<dbReference type="PROSITE" id="PS51257">
    <property type="entry name" value="PROKAR_LIPOPROTEIN"/>
    <property type="match status" value="1"/>
</dbReference>
<dbReference type="EMBL" id="JACHJS010000001">
    <property type="protein sequence ID" value="MBB4967582.1"/>
    <property type="molecule type" value="Genomic_DNA"/>
</dbReference>
<dbReference type="Pfam" id="PF13450">
    <property type="entry name" value="NAD_binding_8"/>
    <property type="match status" value="1"/>
</dbReference>
<dbReference type="Pfam" id="PF01593">
    <property type="entry name" value="Amino_oxidase"/>
    <property type="match status" value="1"/>
</dbReference>
<keyword evidence="3" id="KW-1185">Reference proteome</keyword>
<dbReference type="SUPFAM" id="SSF51905">
    <property type="entry name" value="FAD/NAD(P)-binding domain"/>
    <property type="match status" value="1"/>
</dbReference>
<dbReference type="Gene3D" id="3.50.50.60">
    <property type="entry name" value="FAD/NAD(P)-binding domain"/>
    <property type="match status" value="1"/>
</dbReference>
<protein>
    <recommendedName>
        <fullName evidence="1">Amine oxidase domain-containing protein</fullName>
    </recommendedName>
</protein>
<dbReference type="AlphaFoldDB" id="A0A7W7T6P5"/>
<dbReference type="PANTHER" id="PTHR16128:SF5">
    <property type="entry name" value="FAD_NAD(P)-BINDING OXIDOREDUCTASE FAMILY PROTEIN"/>
    <property type="match status" value="1"/>
</dbReference>
<dbReference type="PANTHER" id="PTHR16128">
    <property type="entry name" value="FAD/NAD(P)-BINDING OXIDOREDUCTASE FAMILY PROTEIN"/>
    <property type="match status" value="1"/>
</dbReference>
<accession>A0A7W7T6P5</accession>
<evidence type="ECO:0000313" key="2">
    <source>
        <dbReference type="EMBL" id="MBB4967582.1"/>
    </source>
</evidence>
<dbReference type="InterPro" id="IPR036188">
    <property type="entry name" value="FAD/NAD-bd_sf"/>
</dbReference>
<reference evidence="2 3" key="1">
    <citation type="submission" date="2020-08" db="EMBL/GenBank/DDBJ databases">
        <title>Sequencing the genomes of 1000 actinobacteria strains.</title>
        <authorList>
            <person name="Klenk H.-P."/>
        </authorList>
    </citation>
    <scope>NUCLEOTIDE SEQUENCE [LARGE SCALE GENOMIC DNA]</scope>
    <source>
        <strain evidence="2 3">DSM 45084</strain>
    </source>
</reference>
<name>A0A7W7T6P5_9PSEU</name>
<dbReference type="Proteomes" id="UP000542674">
    <property type="component" value="Unassembled WGS sequence"/>
</dbReference>